<dbReference type="NCBIfam" id="NF038234">
    <property type="entry name" value="retron_eff_Eco8"/>
    <property type="match status" value="1"/>
</dbReference>
<name>A0A2Z6EFK6_KLEPN</name>
<feature type="domain" description="Endonuclease GajA/Old nuclease/RecF-like AAA" evidence="1">
    <location>
        <begin position="11"/>
        <end position="347"/>
    </location>
</feature>
<dbReference type="Pfam" id="PF13175">
    <property type="entry name" value="AAA_15"/>
    <property type="match status" value="1"/>
</dbReference>
<evidence type="ECO:0000259" key="1">
    <source>
        <dbReference type="Pfam" id="PF13175"/>
    </source>
</evidence>
<dbReference type="PANTHER" id="PTHR43581">
    <property type="entry name" value="ATP/GTP PHOSPHATASE"/>
    <property type="match status" value="1"/>
</dbReference>
<dbReference type="EMBL" id="KY271411">
    <property type="protein sequence ID" value="AQT28341.1"/>
    <property type="molecule type" value="Genomic_DNA"/>
</dbReference>
<dbReference type="InterPro" id="IPR027417">
    <property type="entry name" value="P-loop_NTPase"/>
</dbReference>
<dbReference type="InterPro" id="IPR051396">
    <property type="entry name" value="Bact_Antivir_Def_Nuclease"/>
</dbReference>
<dbReference type="PANTHER" id="PTHR43581:SF2">
    <property type="entry name" value="EXCINUCLEASE ATPASE SUBUNIT"/>
    <property type="match status" value="1"/>
</dbReference>
<protein>
    <recommendedName>
        <fullName evidence="1">Endonuclease GajA/Old nuclease/RecF-like AAA domain-containing protein</fullName>
    </recommendedName>
</protein>
<dbReference type="Gene3D" id="3.40.50.300">
    <property type="entry name" value="P-loop containing nucleotide triphosphate hydrolases"/>
    <property type="match status" value="1"/>
</dbReference>
<gene>
    <name evidence="3" type="ORF">DW286_07275</name>
</gene>
<sequence>MHDNTAGILLMGIKSIRIKNILSFDDVYIDSFEDFNLIIGRNNSGKSNLLKVFKYFYEKLDEQRSIPLTLNSNYTPSGIITITYDTTRIKKIVTSTNNNSRFHKHIYNTLFKEPNKNKFTALFAPERKKQNSEYSLTLTISNDDSISWSTKDKKLLSLIKIIFPFFYIDTRRMDLYNWEDIWRIISSINSFNFQKISEDEILKFLDENISSRDGDYKKYITRITDVIDTKPYTYKEKVINYIKIALKGHIFTNSGEDILHQSDGTNSHKYIETIIKLLISLSRTEFITPTIYIDEPEIGLHPKLGEQFITTIHTTYNRYKKSVPEKESGKYSTPYPCLIFSTHAPNILKQTIKLFSTDQQILHFSKKNKHSTKISKLNSQYSDLRFINMFSDNEARLFFSEYILFVEGSTEMEVFQNSSLARIYPDLGRIDIYASDDVMLRNINPTYSQAAIPFLIVKDIDKVIKLDYKNEILSLDGDVSLVNKLIRKGSLKFYNPSLIKKIDSAKEIIRADKSKKEMSVDGLFFKTFKIENFVRDFNKLLKSFNLNYMTTTIEGALINEHSLKYFYRWICHIVFNQLDVNNENPKKMFAGLMRTYNLKDGAISILNSAFVLSTHLSILDPVEQKLVFKVKKRALFLIKKSIKGDFKNNKEITTLFRLLFGGKTATLISLEMNLKKSCQRIDPSITATIKKYKSNELKFLLPYTTKTSGWVTSFLDFTIAKLEQENADKIAENLRFLFPEIISIIEQASSSIDIGEFH</sequence>
<dbReference type="SUPFAM" id="SSF52540">
    <property type="entry name" value="P-loop containing nucleoside triphosphate hydrolases"/>
    <property type="match status" value="1"/>
</dbReference>
<dbReference type="EMBL" id="QRCF01000005">
    <property type="protein sequence ID" value="RDT94875.1"/>
    <property type="molecule type" value="Genomic_DNA"/>
</dbReference>
<organism evidence="2">
    <name type="scientific">Klebsiella pneumoniae</name>
    <dbReference type="NCBI Taxonomy" id="573"/>
    <lineage>
        <taxon>Bacteria</taxon>
        <taxon>Pseudomonadati</taxon>
        <taxon>Pseudomonadota</taxon>
        <taxon>Gammaproteobacteria</taxon>
        <taxon>Enterobacterales</taxon>
        <taxon>Enterobacteriaceae</taxon>
        <taxon>Klebsiella/Raoultella group</taxon>
        <taxon>Klebsiella</taxon>
        <taxon>Klebsiella pneumoniae complex</taxon>
    </lineage>
</organism>
<evidence type="ECO:0000313" key="2">
    <source>
        <dbReference type="EMBL" id="AQT28341.1"/>
    </source>
</evidence>
<dbReference type="RefSeq" id="WP_012602815.1">
    <property type="nucleotide sequence ID" value="NZ_AP018671.1"/>
</dbReference>
<evidence type="ECO:0000313" key="3">
    <source>
        <dbReference type="EMBL" id="RDT94875.1"/>
    </source>
</evidence>
<dbReference type="AlphaFoldDB" id="A0A2Z6EFK6"/>
<reference evidence="2" key="1">
    <citation type="journal article" date="2017" name="Microb. Genom.">
        <title>Diversity, virulence, and antimicrobial resistance of the KPC-producing Klebsiella pneumoniae ST307 clone.</title>
        <authorList>
            <person name="Villa L."/>
            <person name="Feudi C."/>
            <person name="Fortini D."/>
            <person name="Brisse S."/>
            <person name="Passet V."/>
            <person name="Bonura C."/>
            <person name="Endimiani A."/>
            <person name="Mammina C."/>
            <person name="Ocampo A.M."/>
            <person name="Jimenez J.N."/>
            <person name="Doumith M."/>
            <person name="Woodford N."/>
            <person name="Hopkins K."/>
            <person name="Carattoli A."/>
        </authorList>
    </citation>
    <scope>NUCLEOTIDE SEQUENCE</scope>
    <source>
        <strain evidence="2">48</strain>
    </source>
</reference>
<reference evidence="3" key="2">
    <citation type="submission" date="2018-07" db="EMBL/GenBank/DDBJ databases">
        <title>Draft genome sequence of Klebsiella pneumoniae K293.</title>
        <authorList>
            <person name="He F."/>
        </authorList>
    </citation>
    <scope>NUCLEOTIDE SEQUENCE</scope>
    <source>
        <strain evidence="3">K293</strain>
    </source>
</reference>
<dbReference type="Proteomes" id="UP000254657">
    <property type="component" value="Unassembled WGS sequence"/>
</dbReference>
<accession>A0A2Z6EFK6</accession>
<proteinExistence type="predicted"/>
<dbReference type="InterPro" id="IPR041685">
    <property type="entry name" value="AAA_GajA/Old/RecF-like"/>
</dbReference>